<gene>
    <name evidence="2" type="ORF">mMyoMyo1_007894</name>
</gene>
<keyword evidence="3" id="KW-1185">Reference proteome</keyword>
<organism evidence="2 3">
    <name type="scientific">Myotis myotis</name>
    <name type="common">Greater mouse-eared bat</name>
    <name type="synonym">Vespertilio myotis</name>
    <dbReference type="NCBI Taxonomy" id="51298"/>
    <lineage>
        <taxon>Eukaryota</taxon>
        <taxon>Metazoa</taxon>
        <taxon>Chordata</taxon>
        <taxon>Craniata</taxon>
        <taxon>Vertebrata</taxon>
        <taxon>Euteleostomi</taxon>
        <taxon>Mammalia</taxon>
        <taxon>Eutheria</taxon>
        <taxon>Laurasiatheria</taxon>
        <taxon>Chiroptera</taxon>
        <taxon>Yangochiroptera</taxon>
        <taxon>Vespertilionidae</taxon>
        <taxon>Myotis</taxon>
    </lineage>
</organism>
<sequence>MQPEQTGNPTKLENIHLESPTEVQLRRTLMLRKDRKHLETSGKGEACRGADPAPRAAVQQAESERELPAREGLFPQKIEAQNPGWAPQPGAPEPRPTAHVTSSCERCQGCWPRWSLEPQMEAGWRESCSCCVVCF</sequence>
<evidence type="ECO:0000256" key="1">
    <source>
        <dbReference type="SAM" id="MobiDB-lite"/>
    </source>
</evidence>
<proteinExistence type="predicted"/>
<dbReference type="AlphaFoldDB" id="A0A7J8ALP2"/>
<feature type="region of interest" description="Disordered" evidence="1">
    <location>
        <begin position="1"/>
        <end position="100"/>
    </location>
</feature>
<name>A0A7J8ALP2_MYOMY</name>
<evidence type="ECO:0000313" key="2">
    <source>
        <dbReference type="EMBL" id="KAF6387392.1"/>
    </source>
</evidence>
<reference evidence="2 3" key="1">
    <citation type="journal article" date="2020" name="Nature">
        <title>Six reference-quality genomes reveal evolution of bat adaptations.</title>
        <authorList>
            <person name="Jebb D."/>
            <person name="Huang Z."/>
            <person name="Pippel M."/>
            <person name="Hughes G.M."/>
            <person name="Lavrichenko K."/>
            <person name="Devanna P."/>
            <person name="Winkler S."/>
            <person name="Jermiin L.S."/>
            <person name="Skirmuntt E.C."/>
            <person name="Katzourakis A."/>
            <person name="Burkitt-Gray L."/>
            <person name="Ray D.A."/>
            <person name="Sullivan K.A.M."/>
            <person name="Roscito J.G."/>
            <person name="Kirilenko B.M."/>
            <person name="Davalos L.M."/>
            <person name="Corthals A.P."/>
            <person name="Power M.L."/>
            <person name="Jones G."/>
            <person name="Ransome R.D."/>
            <person name="Dechmann D.K.N."/>
            <person name="Locatelli A.G."/>
            <person name="Puechmaille S.J."/>
            <person name="Fedrigo O."/>
            <person name="Jarvis E.D."/>
            <person name="Hiller M."/>
            <person name="Vernes S.C."/>
            <person name="Myers E.W."/>
            <person name="Teeling E.C."/>
        </authorList>
    </citation>
    <scope>NUCLEOTIDE SEQUENCE [LARGE SCALE GENOMIC DNA]</scope>
    <source>
        <strain evidence="2">MMyoMyo1</strain>
        <tissue evidence="2">Flight muscle</tissue>
    </source>
</reference>
<dbReference type="EMBL" id="JABWUV010000001">
    <property type="protein sequence ID" value="KAF6387392.1"/>
    <property type="molecule type" value="Genomic_DNA"/>
</dbReference>
<comment type="caution">
    <text evidence="2">The sequence shown here is derived from an EMBL/GenBank/DDBJ whole genome shotgun (WGS) entry which is preliminary data.</text>
</comment>
<protein>
    <submittedName>
        <fullName evidence="2">Uncharacterized protein</fullName>
    </submittedName>
</protein>
<dbReference type="Proteomes" id="UP000527355">
    <property type="component" value="Unassembled WGS sequence"/>
</dbReference>
<evidence type="ECO:0000313" key="3">
    <source>
        <dbReference type="Proteomes" id="UP000527355"/>
    </source>
</evidence>
<accession>A0A7J8ALP2</accession>
<feature type="compositionally biased region" description="Polar residues" evidence="1">
    <location>
        <begin position="1"/>
        <end position="11"/>
    </location>
</feature>
<feature type="compositionally biased region" description="Basic and acidic residues" evidence="1">
    <location>
        <begin position="36"/>
        <end position="48"/>
    </location>
</feature>